<comment type="caution">
    <text evidence="2">The sequence shown here is derived from an EMBL/GenBank/DDBJ whole genome shotgun (WGS) entry which is preliminary data.</text>
</comment>
<dbReference type="GO" id="GO:0016787">
    <property type="term" value="F:hydrolase activity"/>
    <property type="evidence" value="ECO:0007669"/>
    <property type="project" value="UniProtKB-KW"/>
</dbReference>
<reference evidence="2" key="1">
    <citation type="submission" date="2020-04" db="EMBL/GenBank/DDBJ databases">
        <authorList>
            <person name="Zhang T."/>
        </authorList>
    </citation>
    <scope>NUCLEOTIDE SEQUENCE</scope>
    <source>
        <strain evidence="2">HKST-UBA12</strain>
    </source>
</reference>
<dbReference type="AlphaFoldDB" id="A0A955I9X1"/>
<dbReference type="Pfam" id="PF12697">
    <property type="entry name" value="Abhydrolase_6"/>
    <property type="match status" value="1"/>
</dbReference>
<accession>A0A955I9X1</accession>
<evidence type="ECO:0000313" key="3">
    <source>
        <dbReference type="Proteomes" id="UP000760819"/>
    </source>
</evidence>
<dbReference type="Proteomes" id="UP000760819">
    <property type="component" value="Unassembled WGS sequence"/>
</dbReference>
<dbReference type="InterPro" id="IPR050266">
    <property type="entry name" value="AB_hydrolase_sf"/>
</dbReference>
<feature type="domain" description="AB hydrolase-1" evidence="1">
    <location>
        <begin position="46"/>
        <end position="266"/>
    </location>
</feature>
<dbReference type="SUPFAM" id="SSF53474">
    <property type="entry name" value="alpha/beta-Hydrolases"/>
    <property type="match status" value="1"/>
</dbReference>
<keyword evidence="2" id="KW-0378">Hydrolase</keyword>
<dbReference type="Gene3D" id="3.40.50.1820">
    <property type="entry name" value="alpha/beta hydrolase"/>
    <property type="match status" value="1"/>
</dbReference>
<dbReference type="EMBL" id="JAGQLI010000165">
    <property type="protein sequence ID" value="MCA9379388.1"/>
    <property type="molecule type" value="Genomic_DNA"/>
</dbReference>
<evidence type="ECO:0000259" key="1">
    <source>
        <dbReference type="Pfam" id="PF12697"/>
    </source>
</evidence>
<organism evidence="2 3">
    <name type="scientific">Candidatus Dojkabacteria bacterium</name>
    <dbReference type="NCBI Taxonomy" id="2099670"/>
    <lineage>
        <taxon>Bacteria</taxon>
        <taxon>Candidatus Dojkabacteria</taxon>
    </lineage>
</organism>
<sequence length="286" mass="31629">MSLHAKRVDLKDITIPSSQTVEINGVAISYRKSGNGPVLFCMPPWPSSSIAFVPLMQALGDHVQTIAPDLPGWGGYSGGMPLAPDPDNYARLIEKFIASFGSDEYNLLGYSFGGVIAQTLISQTTHLPQKLILVSSFHTGNAAPNAYPRAVALAKFLLKIRFPLSICRPLAKRIILNMNPKEDQYYKGYQSTKIYGQGITENLRGDLHTVLCSLLCFDSDILNYQKDRFRSQVIYAEHDLSSVRSESKEIADYLGVSPICVENVDHNHLVYDVNKSSDAILDFLLS</sequence>
<dbReference type="InterPro" id="IPR029058">
    <property type="entry name" value="AB_hydrolase_fold"/>
</dbReference>
<gene>
    <name evidence="2" type="ORF">KC640_03080</name>
</gene>
<evidence type="ECO:0000313" key="2">
    <source>
        <dbReference type="EMBL" id="MCA9379388.1"/>
    </source>
</evidence>
<protein>
    <submittedName>
        <fullName evidence="2">Alpha/beta hydrolase</fullName>
    </submittedName>
</protein>
<name>A0A955I9X1_9BACT</name>
<dbReference type="InterPro" id="IPR000073">
    <property type="entry name" value="AB_hydrolase_1"/>
</dbReference>
<proteinExistence type="predicted"/>
<reference evidence="2" key="2">
    <citation type="journal article" date="2021" name="Microbiome">
        <title>Successional dynamics and alternative stable states in a saline activated sludge microbial community over 9 years.</title>
        <authorList>
            <person name="Wang Y."/>
            <person name="Ye J."/>
            <person name="Ju F."/>
            <person name="Liu L."/>
            <person name="Boyd J.A."/>
            <person name="Deng Y."/>
            <person name="Parks D.H."/>
            <person name="Jiang X."/>
            <person name="Yin X."/>
            <person name="Woodcroft B.J."/>
            <person name="Tyson G.W."/>
            <person name="Hugenholtz P."/>
            <person name="Polz M.F."/>
            <person name="Zhang T."/>
        </authorList>
    </citation>
    <scope>NUCLEOTIDE SEQUENCE</scope>
    <source>
        <strain evidence="2">HKST-UBA12</strain>
    </source>
</reference>
<dbReference type="PANTHER" id="PTHR43798">
    <property type="entry name" value="MONOACYLGLYCEROL LIPASE"/>
    <property type="match status" value="1"/>
</dbReference>